<dbReference type="PIRSF" id="PIRSF000188">
    <property type="entry name" value="Phe_leu_dh"/>
    <property type="match status" value="1"/>
</dbReference>
<keyword evidence="3 5" id="KW-0520">NAD</keyword>
<evidence type="ECO:0000256" key="2">
    <source>
        <dbReference type="ARBA" id="ARBA00023002"/>
    </source>
</evidence>
<dbReference type="InterPro" id="IPR006096">
    <property type="entry name" value="Glu/Leu/Phe/Val/Trp_DH_C"/>
</dbReference>
<dbReference type="EC" id="1.4.1.9" evidence="9"/>
<dbReference type="AlphaFoldDB" id="A0A852SKU5"/>
<feature type="active site" description="Proton donor/acceptor" evidence="4">
    <location>
        <position position="101"/>
    </location>
</feature>
<dbReference type="GO" id="GO:0000166">
    <property type="term" value="F:nucleotide binding"/>
    <property type="evidence" value="ECO:0007669"/>
    <property type="project" value="UniProtKB-KW"/>
</dbReference>
<keyword evidence="2 6" id="KW-0560">Oxidoreductase</keyword>
<accession>A0A852SKU5</accession>
<comment type="similarity">
    <text evidence="1 6">Belongs to the Glu/Leu/Phe/Val dehydrogenases family.</text>
</comment>
<reference evidence="9 10" key="1">
    <citation type="submission" date="2020-07" db="EMBL/GenBank/DDBJ databases">
        <title>Sequencing the genomes of 1000 actinobacteria strains.</title>
        <authorList>
            <person name="Klenk H.-P."/>
        </authorList>
    </citation>
    <scope>NUCLEOTIDE SEQUENCE [LARGE SCALE GENOMIC DNA]</scope>
    <source>
        <strain evidence="9 10">DSM 26474</strain>
    </source>
</reference>
<dbReference type="GO" id="GO:0006520">
    <property type="term" value="P:amino acid metabolic process"/>
    <property type="evidence" value="ECO:0007669"/>
    <property type="project" value="InterPro"/>
</dbReference>
<evidence type="ECO:0000313" key="9">
    <source>
        <dbReference type="EMBL" id="NYD69765.1"/>
    </source>
</evidence>
<dbReference type="PANTHER" id="PTHR42722:SF1">
    <property type="entry name" value="VALINE DEHYDROGENASE"/>
    <property type="match status" value="1"/>
</dbReference>
<dbReference type="PRINTS" id="PR00082">
    <property type="entry name" value="GLFDHDRGNASE"/>
</dbReference>
<evidence type="ECO:0000256" key="6">
    <source>
        <dbReference type="RuleBase" id="RU004417"/>
    </source>
</evidence>
<dbReference type="PANTHER" id="PTHR42722">
    <property type="entry name" value="LEUCINE DEHYDROGENASE"/>
    <property type="match status" value="1"/>
</dbReference>
<dbReference type="Proteomes" id="UP000549913">
    <property type="component" value="Unassembled WGS sequence"/>
</dbReference>
<dbReference type="InterPro" id="IPR006097">
    <property type="entry name" value="Glu/Leu/Phe/Val/Trp_DH_dimer"/>
</dbReference>
<organism evidence="9 10">
    <name type="scientific">Herbiconiux flava</name>
    <dbReference type="NCBI Taxonomy" id="881268"/>
    <lineage>
        <taxon>Bacteria</taxon>
        <taxon>Bacillati</taxon>
        <taxon>Actinomycetota</taxon>
        <taxon>Actinomycetes</taxon>
        <taxon>Micrococcales</taxon>
        <taxon>Microbacteriaceae</taxon>
        <taxon>Herbiconiux</taxon>
    </lineage>
</organism>
<gene>
    <name evidence="9" type="ORF">BJ984_000923</name>
</gene>
<evidence type="ECO:0000256" key="7">
    <source>
        <dbReference type="SAM" id="MobiDB-lite"/>
    </source>
</evidence>
<comment type="caution">
    <text evidence="9">The sequence shown here is derived from an EMBL/GenBank/DDBJ whole genome shotgun (WGS) entry which is preliminary data.</text>
</comment>
<dbReference type="GO" id="GO:0050049">
    <property type="term" value="F:L-leucine dehydrogenase activity"/>
    <property type="evidence" value="ECO:0007669"/>
    <property type="project" value="UniProtKB-EC"/>
</dbReference>
<feature type="region of interest" description="Disordered" evidence="7">
    <location>
        <begin position="1"/>
        <end position="25"/>
    </location>
</feature>
<evidence type="ECO:0000256" key="1">
    <source>
        <dbReference type="ARBA" id="ARBA00006382"/>
    </source>
</evidence>
<dbReference type="SMART" id="SM00839">
    <property type="entry name" value="ELFV_dehydrog"/>
    <property type="match status" value="1"/>
</dbReference>
<evidence type="ECO:0000256" key="5">
    <source>
        <dbReference type="PIRSR" id="PIRSR000188-2"/>
    </source>
</evidence>
<dbReference type="InterPro" id="IPR006095">
    <property type="entry name" value="Glu/Leu/Phe/Val/Trp_DH"/>
</dbReference>
<feature type="binding site" evidence="5">
    <location>
        <begin position="203"/>
        <end position="208"/>
    </location>
    <ligand>
        <name>NAD(+)</name>
        <dbReference type="ChEBI" id="CHEBI:57540"/>
    </ligand>
</feature>
<evidence type="ECO:0000256" key="3">
    <source>
        <dbReference type="ARBA" id="ARBA00023027"/>
    </source>
</evidence>
<dbReference type="InterPro" id="IPR036291">
    <property type="entry name" value="NAD(P)-bd_dom_sf"/>
</dbReference>
<evidence type="ECO:0000259" key="8">
    <source>
        <dbReference type="SMART" id="SM00839"/>
    </source>
</evidence>
<dbReference type="SUPFAM" id="SSF51735">
    <property type="entry name" value="NAD(P)-binding Rossmann-fold domains"/>
    <property type="match status" value="1"/>
</dbReference>
<evidence type="ECO:0000313" key="10">
    <source>
        <dbReference type="Proteomes" id="UP000549913"/>
    </source>
</evidence>
<evidence type="ECO:0000256" key="4">
    <source>
        <dbReference type="PIRSR" id="PIRSR000188-1"/>
    </source>
</evidence>
<dbReference type="Gene3D" id="3.40.50.720">
    <property type="entry name" value="NAD(P)-binding Rossmann-like Domain"/>
    <property type="match status" value="1"/>
</dbReference>
<dbReference type="InterPro" id="IPR046346">
    <property type="entry name" value="Aminoacid_DH-like_N_sf"/>
</dbReference>
<keyword evidence="5" id="KW-0547">Nucleotide-binding</keyword>
<dbReference type="SUPFAM" id="SSF53223">
    <property type="entry name" value="Aminoacid dehydrogenase-like, N-terminal domain"/>
    <property type="match status" value="1"/>
</dbReference>
<proteinExistence type="inferred from homology"/>
<dbReference type="Gene3D" id="3.40.50.10860">
    <property type="entry name" value="Leucine Dehydrogenase, chain A, domain 1"/>
    <property type="match status" value="1"/>
</dbReference>
<feature type="domain" description="Glutamate/phenylalanine/leucine/valine/L-tryptophan dehydrogenase C-terminal" evidence="8">
    <location>
        <begin position="168"/>
        <end position="365"/>
    </location>
</feature>
<sequence length="365" mass="37187">MTITADHAATHATAAPTAPAASLLSARPHPAGHERVEVVRGARSGLVMMVAVHSTRLGPALGGCRLWHYDTVDDAVADALRLSAGMTAKNALAGLAHGGGKAVIMAPDEPLDADRREAAFLDLGDLVASFDGSYVTAEDVATGSADMAVVARQTSAVVGLPEADGGHGDPGEYTARGVHSALLAVLPRIRFASPEGLRVTIVGFGQVGSRLARMLVEAGAVVSATDVNPARRAAVEELGATWVSPADAHRLDTDVFVPAGVGGMLSGTVIDELRCLAVVGPANNQLAEADGGDRLAARGILYAPDYVVNAGGVIHLGSPGSSREEVLAQIDALGARLDEVLALAEAEALTPSRAADLLVARRLAA</sequence>
<name>A0A852SKU5_9MICO</name>
<dbReference type="RefSeq" id="WP_179547031.1">
    <property type="nucleotide sequence ID" value="NZ_BSEW01000001.1"/>
</dbReference>
<dbReference type="InterPro" id="IPR016211">
    <property type="entry name" value="Glu/Phe/Leu/Val/Trp_DH_bac/arc"/>
</dbReference>
<dbReference type="Pfam" id="PF00208">
    <property type="entry name" value="ELFV_dehydrog"/>
    <property type="match status" value="2"/>
</dbReference>
<dbReference type="EMBL" id="JACCBM010000001">
    <property type="protein sequence ID" value="NYD69765.1"/>
    <property type="molecule type" value="Genomic_DNA"/>
</dbReference>
<protein>
    <submittedName>
        <fullName evidence="9">Leucine dehydrogenase</fullName>
        <ecNumber evidence="9">1.4.1.9</ecNumber>
    </submittedName>
</protein>
<keyword evidence="10" id="KW-1185">Reference proteome</keyword>
<dbReference type="Pfam" id="PF02812">
    <property type="entry name" value="ELFV_dehydrog_N"/>
    <property type="match status" value="1"/>
</dbReference>